<dbReference type="SUPFAM" id="SSF56655">
    <property type="entry name" value="Carbohydrate phosphatase"/>
    <property type="match status" value="1"/>
</dbReference>
<evidence type="ECO:0000313" key="2">
    <source>
        <dbReference type="EMBL" id="WAQ94784.1"/>
    </source>
</evidence>
<dbReference type="Gene3D" id="3.30.540.10">
    <property type="entry name" value="Fructose-1,6-Bisphosphatase, subunit A, domain 1"/>
    <property type="match status" value="1"/>
</dbReference>
<dbReference type="Pfam" id="PF00459">
    <property type="entry name" value="Inositol_P"/>
    <property type="match status" value="1"/>
</dbReference>
<comment type="similarity">
    <text evidence="1">Belongs to the inositol monophosphatase superfamily.</text>
</comment>
<proteinExistence type="inferred from homology"/>
<protein>
    <submittedName>
        <fullName evidence="2">INPP-like protein</fullName>
    </submittedName>
</protein>
<name>A0ABY7DAV0_MYAAR</name>
<dbReference type="PANTHER" id="PTHR43028:SF3">
    <property type="entry name" value="INOSITOL POLYPHOSPHATE 1-PHOSPHATASE"/>
    <property type="match status" value="1"/>
</dbReference>
<dbReference type="EMBL" id="CP111012">
    <property type="protein sequence ID" value="WAQ94784.1"/>
    <property type="molecule type" value="Genomic_DNA"/>
</dbReference>
<sequence length="371" mass="40513">MPHDESSLLELLVQEKKGKQKNERFLQDFKTLADVLVQELVKFDLKTKFPGMADSIHGEESTKFTNTLGDTVRVEIQDTPEETQNLLRQVLDENDTAARILSKAIHIQTAVKDAGLFADQLDHDLIVDDLGVWIDPIGQYIQGDIGQEEAGLVTEGLQCVSVLIGVYSKSTGLPIIGVINQPFACLNDDGVWTGSAVWGVSIADLNLNSLALDSSSNSHLSSTSFPPQPDSDKSTKQTILISSIESQNIRDILAKNYNLRHISGAGNKLLGLSLGKAAGYVLTQNTIFKWDCCGPHAILRSLGGGIVAFSDFERLSLSEENDVCLLPQIMYNRQDVEGAVGAQKWCNHGGIVAYTSPTFLKELVSLFRPKT</sequence>
<reference evidence="2" key="1">
    <citation type="submission" date="2022-11" db="EMBL/GenBank/DDBJ databases">
        <title>Centuries of genome instability and evolution in soft-shell clam transmissible cancer (bioRxiv).</title>
        <authorList>
            <person name="Hart S.F.M."/>
            <person name="Yonemitsu M.A."/>
            <person name="Giersch R.M."/>
            <person name="Beal B.F."/>
            <person name="Arriagada G."/>
            <person name="Davis B.W."/>
            <person name="Ostrander E.A."/>
            <person name="Goff S.P."/>
            <person name="Metzger M.J."/>
        </authorList>
    </citation>
    <scope>NUCLEOTIDE SEQUENCE</scope>
    <source>
        <strain evidence="2">MELC-2E11</strain>
        <tissue evidence="2">Siphon/mantle</tissue>
    </source>
</reference>
<dbReference type="InterPro" id="IPR000760">
    <property type="entry name" value="Inositol_monophosphatase-like"/>
</dbReference>
<dbReference type="PANTHER" id="PTHR43028">
    <property type="entry name" value="3'(2'),5'-BISPHOSPHATE NUCLEOTIDASE 1"/>
    <property type="match status" value="1"/>
</dbReference>
<keyword evidence="3" id="KW-1185">Reference proteome</keyword>
<dbReference type="Gene3D" id="4.10.460.10">
    <property type="entry name" value="Inositol Polyphosphate 1-phosphatase, domain 1"/>
    <property type="match status" value="1"/>
</dbReference>
<dbReference type="Gene3D" id="3.40.190.80">
    <property type="match status" value="1"/>
</dbReference>
<gene>
    <name evidence="2" type="ORF">MAR_007255</name>
</gene>
<dbReference type="InterPro" id="IPR044897">
    <property type="entry name" value="INPP1_dom_1"/>
</dbReference>
<evidence type="ECO:0000313" key="3">
    <source>
        <dbReference type="Proteomes" id="UP001164746"/>
    </source>
</evidence>
<dbReference type="Proteomes" id="UP001164746">
    <property type="component" value="Chromosome 1"/>
</dbReference>
<evidence type="ECO:0000256" key="1">
    <source>
        <dbReference type="ARBA" id="ARBA00009759"/>
    </source>
</evidence>
<dbReference type="InterPro" id="IPR050725">
    <property type="entry name" value="CysQ/Inositol_MonoPase"/>
</dbReference>
<organism evidence="2 3">
    <name type="scientific">Mya arenaria</name>
    <name type="common">Soft-shell clam</name>
    <dbReference type="NCBI Taxonomy" id="6604"/>
    <lineage>
        <taxon>Eukaryota</taxon>
        <taxon>Metazoa</taxon>
        <taxon>Spiralia</taxon>
        <taxon>Lophotrochozoa</taxon>
        <taxon>Mollusca</taxon>
        <taxon>Bivalvia</taxon>
        <taxon>Autobranchia</taxon>
        <taxon>Heteroconchia</taxon>
        <taxon>Euheterodonta</taxon>
        <taxon>Imparidentia</taxon>
        <taxon>Neoheterodontei</taxon>
        <taxon>Myida</taxon>
        <taxon>Myoidea</taxon>
        <taxon>Myidae</taxon>
        <taxon>Mya</taxon>
    </lineage>
</organism>
<accession>A0ABY7DAV0</accession>